<protein>
    <submittedName>
        <fullName evidence="4">Glycosyltransferase involved in cell wall bisynthesis</fullName>
    </submittedName>
</protein>
<dbReference type="Pfam" id="PF00535">
    <property type="entry name" value="Glycos_transf_2"/>
    <property type="match status" value="1"/>
</dbReference>
<dbReference type="Gene3D" id="3.40.50.720">
    <property type="entry name" value="NAD(P)-binding Rossmann-like Domain"/>
    <property type="match status" value="1"/>
</dbReference>
<evidence type="ECO:0000256" key="1">
    <source>
        <dbReference type="ARBA" id="ARBA00022676"/>
    </source>
</evidence>
<dbReference type="PANTHER" id="PTHR22916">
    <property type="entry name" value="GLYCOSYLTRANSFERASE"/>
    <property type="match status" value="1"/>
</dbReference>
<dbReference type="RefSeq" id="WP_090160462.1">
    <property type="nucleotide sequence ID" value="NZ_FMWK01000001.1"/>
</dbReference>
<dbReference type="EMBL" id="FMWK01000001">
    <property type="protein sequence ID" value="SCZ76097.1"/>
    <property type="molecule type" value="Genomic_DNA"/>
</dbReference>
<dbReference type="AlphaFoldDB" id="A0A1G5RQ12"/>
<dbReference type="GO" id="GO:0016757">
    <property type="term" value="F:glycosyltransferase activity"/>
    <property type="evidence" value="ECO:0007669"/>
    <property type="project" value="UniProtKB-KW"/>
</dbReference>
<reference evidence="4 5" key="1">
    <citation type="submission" date="2016-10" db="EMBL/GenBank/DDBJ databases">
        <authorList>
            <person name="de Groot N.N."/>
        </authorList>
    </citation>
    <scope>NUCLEOTIDE SEQUENCE [LARGE SCALE GENOMIC DNA]</scope>
    <source>
        <strain evidence="4 5">DSM 10317</strain>
    </source>
</reference>
<name>A0A1G5RQ12_PSEXY</name>
<evidence type="ECO:0000313" key="4">
    <source>
        <dbReference type="EMBL" id="SCZ76097.1"/>
    </source>
</evidence>
<dbReference type="InterPro" id="IPR029044">
    <property type="entry name" value="Nucleotide-diphossugar_trans"/>
</dbReference>
<evidence type="ECO:0000256" key="2">
    <source>
        <dbReference type="ARBA" id="ARBA00022679"/>
    </source>
</evidence>
<dbReference type="CDD" id="cd00761">
    <property type="entry name" value="Glyco_tranf_GTA_type"/>
    <property type="match status" value="1"/>
</dbReference>
<dbReference type="SUPFAM" id="SSF53448">
    <property type="entry name" value="Nucleotide-diphospho-sugar transferases"/>
    <property type="match status" value="1"/>
</dbReference>
<dbReference type="Proteomes" id="UP000199428">
    <property type="component" value="Unassembled WGS sequence"/>
</dbReference>
<dbReference type="Gene3D" id="3.90.550.10">
    <property type="entry name" value="Spore Coat Polysaccharide Biosynthesis Protein SpsA, Chain A"/>
    <property type="match status" value="1"/>
</dbReference>
<evidence type="ECO:0000259" key="3">
    <source>
        <dbReference type="Pfam" id="PF00535"/>
    </source>
</evidence>
<evidence type="ECO:0000313" key="5">
    <source>
        <dbReference type="Proteomes" id="UP000199428"/>
    </source>
</evidence>
<dbReference type="InterPro" id="IPR001173">
    <property type="entry name" value="Glyco_trans_2-like"/>
</dbReference>
<dbReference type="PANTHER" id="PTHR22916:SF51">
    <property type="entry name" value="GLYCOSYLTRANSFERASE EPSH-RELATED"/>
    <property type="match status" value="1"/>
</dbReference>
<organism evidence="4 5">
    <name type="scientific">Pseudobutyrivibrio xylanivorans</name>
    <dbReference type="NCBI Taxonomy" id="185007"/>
    <lineage>
        <taxon>Bacteria</taxon>
        <taxon>Bacillati</taxon>
        <taxon>Bacillota</taxon>
        <taxon>Clostridia</taxon>
        <taxon>Lachnospirales</taxon>
        <taxon>Lachnospiraceae</taxon>
        <taxon>Pseudobutyrivibrio</taxon>
    </lineage>
</organism>
<proteinExistence type="predicted"/>
<accession>A0A1G5RQ12</accession>
<keyword evidence="1" id="KW-0328">Glycosyltransferase</keyword>
<gene>
    <name evidence="4" type="ORF">SAMN02910350_00078</name>
</gene>
<sequence length="399" mass="46599">MISVIVPIYNSEKYLERCIESILCQDLEAIEIILVDDCSTDNSGKICDKYSESFPNLKVIHKENGGATSGRLAGVESAKYDLIGFVDSDDYVEPDMFSELYKVYVETGADLISSGIIREYESGRRTEVVLDNYTEGMYKDIANSIYPSMLFDFKKNDFGLYPTLVNKLFKKEIIRKILREIDSRIFYGEDSTTLYSYCMEIKSIYILHKAYYHYCMRNDSMCHSSNPELIMNTYRLYSTLYDKFKDSKKKDELIRQLKRYVLELESHTLECIYGINHGLLNIWEFNYEPQLLRDNKYIIYGANACGQALYHYVRRNNAQDNLVAWVDKNYEQLGFQCDYDLESIKKGLSKDYDLIIIAVKNSSLADVIRDELITDYQVDPDKIIWRECIEKSFFSEAMM</sequence>
<feature type="domain" description="Glycosyltransferase 2-like" evidence="3">
    <location>
        <begin position="3"/>
        <end position="176"/>
    </location>
</feature>
<keyword evidence="2 4" id="KW-0808">Transferase</keyword>